<evidence type="ECO:0000313" key="1">
    <source>
        <dbReference type="EMBL" id="CAA9502968.1"/>
    </source>
</evidence>
<gene>
    <name evidence="1" type="ORF">AVDCRST_MAG62-73</name>
</gene>
<accession>A0A6J4SR22</accession>
<sequence>MAFSLDREGSIAAALANSSRLSKGLGGRAEQRGEVPFRFGTVER</sequence>
<dbReference type="EMBL" id="CADCWB010000011">
    <property type="protein sequence ID" value="CAA9502968.1"/>
    <property type="molecule type" value="Genomic_DNA"/>
</dbReference>
<protein>
    <submittedName>
        <fullName evidence="1">Uncharacterized protein</fullName>
    </submittedName>
</protein>
<name>A0A6J4SR22_9SPHN</name>
<reference evidence="1" key="1">
    <citation type="submission" date="2020-02" db="EMBL/GenBank/DDBJ databases">
        <authorList>
            <person name="Meier V. D."/>
        </authorList>
    </citation>
    <scope>NUCLEOTIDE SEQUENCE</scope>
    <source>
        <strain evidence="1">AVDCRST_MAG62</strain>
    </source>
</reference>
<organism evidence="1">
    <name type="scientific">uncultured Sphingomonas sp</name>
    <dbReference type="NCBI Taxonomy" id="158754"/>
    <lineage>
        <taxon>Bacteria</taxon>
        <taxon>Pseudomonadati</taxon>
        <taxon>Pseudomonadota</taxon>
        <taxon>Alphaproteobacteria</taxon>
        <taxon>Sphingomonadales</taxon>
        <taxon>Sphingomonadaceae</taxon>
        <taxon>Sphingomonas</taxon>
        <taxon>environmental samples</taxon>
    </lineage>
</organism>
<dbReference type="AlphaFoldDB" id="A0A6J4SR22"/>
<proteinExistence type="predicted"/>